<dbReference type="AlphaFoldDB" id="A0A5B9DDY2"/>
<sequence>MKQHNLILNLNDISKINGIDWNQNIKNEFVLHVSIGIVSKIKIHSEGIMEIIFDNGSLLLDVNHEKFQIFTEDE</sequence>
<dbReference type="KEGG" id="psyt:DSAG12_03366"/>
<proteinExistence type="predicted"/>
<reference evidence="1 2" key="2">
    <citation type="journal article" date="2024" name="Int. J. Syst. Evol. Microbiol.">
        <title>Promethearchaeum syntrophicum gen. nov., sp. nov., an anaerobic, obligately syntrophic archaeon, the first isolate of the lineage 'Asgard' archaea, and proposal of the new archaeal phylum Promethearchaeota phyl. nov. and kingdom Promethearchaeati regn. nov.</title>
        <authorList>
            <person name="Imachi H."/>
            <person name="Nobu M.K."/>
            <person name="Kato S."/>
            <person name="Takaki Y."/>
            <person name="Miyazaki M."/>
            <person name="Miyata M."/>
            <person name="Ogawara M."/>
            <person name="Saito Y."/>
            <person name="Sakai S."/>
            <person name="Tahara Y.O."/>
            <person name="Takano Y."/>
            <person name="Tasumi E."/>
            <person name="Uematsu K."/>
            <person name="Yoshimura T."/>
            <person name="Itoh T."/>
            <person name="Ohkuma M."/>
            <person name="Takai K."/>
        </authorList>
    </citation>
    <scope>NUCLEOTIDE SEQUENCE [LARGE SCALE GENOMIC DNA]</scope>
    <source>
        <strain evidence="1 2">MK-D1</strain>
    </source>
</reference>
<keyword evidence="2" id="KW-1185">Reference proteome</keyword>
<protein>
    <submittedName>
        <fullName evidence="1">Uncharacterized protein</fullName>
    </submittedName>
</protein>
<accession>A0A5B9DDY2</accession>
<evidence type="ECO:0000313" key="2">
    <source>
        <dbReference type="Proteomes" id="UP000321408"/>
    </source>
</evidence>
<gene>
    <name evidence="1" type="ORF">DSAG12_03366</name>
</gene>
<reference evidence="1 2" key="1">
    <citation type="journal article" date="2020" name="Nature">
        <title>Isolation of an archaeon at the prokaryote-eukaryote interface.</title>
        <authorList>
            <person name="Imachi H."/>
            <person name="Nobu M.K."/>
            <person name="Nakahara N."/>
            <person name="Morono Y."/>
            <person name="Ogawara M."/>
            <person name="Takaki Y."/>
            <person name="Takano Y."/>
            <person name="Uematsu K."/>
            <person name="Ikuta T."/>
            <person name="Ito M."/>
            <person name="Matsui Y."/>
            <person name="Miyazaki M."/>
            <person name="Murata K."/>
            <person name="Saito Y."/>
            <person name="Sakai S."/>
            <person name="Song C."/>
            <person name="Tasumi E."/>
            <person name="Yamanaka Y."/>
            <person name="Yamaguchi T."/>
            <person name="Kamagata Y."/>
            <person name="Tamaki H."/>
            <person name="Takai K."/>
        </authorList>
    </citation>
    <scope>NUCLEOTIDE SEQUENCE [LARGE SCALE GENOMIC DNA]</scope>
    <source>
        <strain evidence="1 2">MK-D1</strain>
    </source>
</reference>
<evidence type="ECO:0000313" key="1">
    <source>
        <dbReference type="EMBL" id="QEE17529.1"/>
    </source>
</evidence>
<organism evidence="1 2">
    <name type="scientific">Promethearchaeum syntrophicum</name>
    <dbReference type="NCBI Taxonomy" id="2594042"/>
    <lineage>
        <taxon>Archaea</taxon>
        <taxon>Promethearchaeati</taxon>
        <taxon>Promethearchaeota</taxon>
        <taxon>Promethearchaeia</taxon>
        <taxon>Promethearchaeales</taxon>
        <taxon>Promethearchaeaceae</taxon>
        <taxon>Promethearchaeum</taxon>
    </lineage>
</organism>
<name>A0A5B9DDY2_9ARCH</name>
<dbReference type="RefSeq" id="WP_147664420.1">
    <property type="nucleotide sequence ID" value="NZ_CP042905.2"/>
</dbReference>
<dbReference type="EMBL" id="CP042905">
    <property type="protein sequence ID" value="QEE17529.1"/>
    <property type="molecule type" value="Genomic_DNA"/>
</dbReference>
<dbReference type="GeneID" id="41331333"/>
<dbReference type="Proteomes" id="UP000321408">
    <property type="component" value="Chromosome"/>
</dbReference>